<evidence type="ECO:0000313" key="1">
    <source>
        <dbReference type="EMBL" id="AFZ57275.1"/>
    </source>
</evidence>
<proteinExistence type="predicted"/>
<sequence length="243" mass="27073">MQLLNSATSNASVNTNLQKQTQNPIVQGLMSILSKLLIVKSSLSMLFGDNSLETVGELTYGLLATTAYDLVAQHLNQDIACATLIRDRYIPPAHDLEYLLTLPSNSLGYIYAAQIKKMGFDPNLHAGMTAKSDAEYVELRLSQTHDLWHIVTGFDTSLNSEIGLQAFHLPQFPYPLGTMLVAISLISTTLQEPEMLPKLLEAIAQGFQMGKTAKPLFAQKWEEGWEKPLTQWQEELNIQPIRN</sequence>
<dbReference type="HOGENOM" id="CLU_083028_0_0_3"/>
<dbReference type="OrthoDB" id="5720816at2"/>
<organism evidence="1 2">
    <name type="scientific">Anabaena cylindrica (strain ATCC 27899 / PCC 7122)</name>
    <dbReference type="NCBI Taxonomy" id="272123"/>
    <lineage>
        <taxon>Bacteria</taxon>
        <taxon>Bacillati</taxon>
        <taxon>Cyanobacteriota</taxon>
        <taxon>Cyanophyceae</taxon>
        <taxon>Nostocales</taxon>
        <taxon>Nostocaceae</taxon>
        <taxon>Anabaena</taxon>
    </lineage>
</organism>
<dbReference type="KEGG" id="acy:Anacy_1785"/>
<dbReference type="RefSeq" id="WP_015213923.1">
    <property type="nucleotide sequence ID" value="NC_019771.1"/>
</dbReference>
<dbReference type="InterPro" id="IPR007715">
    <property type="entry name" value="Coq4"/>
</dbReference>
<keyword evidence="1" id="KW-0830">Ubiquinone</keyword>
<name>K9ZG05_ANACC</name>
<dbReference type="GO" id="GO:0006744">
    <property type="term" value="P:ubiquinone biosynthetic process"/>
    <property type="evidence" value="ECO:0007669"/>
    <property type="project" value="InterPro"/>
</dbReference>
<dbReference type="Pfam" id="PF05019">
    <property type="entry name" value="Coq4"/>
    <property type="match status" value="1"/>
</dbReference>
<evidence type="ECO:0000313" key="2">
    <source>
        <dbReference type="Proteomes" id="UP000010474"/>
    </source>
</evidence>
<dbReference type="PANTHER" id="PTHR12922:SF7">
    <property type="entry name" value="UBIQUINONE BIOSYNTHESIS PROTEIN COQ4 HOMOLOG, MITOCHONDRIAL"/>
    <property type="match status" value="1"/>
</dbReference>
<dbReference type="STRING" id="272123.Anacy_1785"/>
<gene>
    <name evidence="1" type="ordered locus">Anacy_1785</name>
</gene>
<accession>K9ZG05</accession>
<dbReference type="PANTHER" id="PTHR12922">
    <property type="entry name" value="UBIQUINONE BIOSYNTHESIS PROTEIN"/>
    <property type="match status" value="1"/>
</dbReference>
<dbReference type="AlphaFoldDB" id="K9ZG05"/>
<keyword evidence="2" id="KW-1185">Reference proteome</keyword>
<dbReference type="eggNOG" id="COG5031">
    <property type="taxonomic scope" value="Bacteria"/>
</dbReference>
<dbReference type="EMBL" id="CP003659">
    <property type="protein sequence ID" value="AFZ57275.1"/>
    <property type="molecule type" value="Genomic_DNA"/>
</dbReference>
<dbReference type="PATRIC" id="fig|272123.3.peg.1945"/>
<protein>
    <submittedName>
        <fullName evidence="1">Uncharacterized protein involved in ubiquinone biosynthesis</fullName>
    </submittedName>
</protein>
<reference evidence="2" key="1">
    <citation type="journal article" date="2013" name="Proc. Natl. Acad. Sci. U.S.A.">
        <title>Improving the coverage of the cyanobacterial phylum using diversity-driven genome sequencing.</title>
        <authorList>
            <person name="Shih P.M."/>
            <person name="Wu D."/>
            <person name="Latifi A."/>
            <person name="Axen S.D."/>
            <person name="Fewer D.P."/>
            <person name="Talla E."/>
            <person name="Calteau A."/>
            <person name="Cai F."/>
            <person name="Tandeau de Marsac N."/>
            <person name="Rippka R."/>
            <person name="Herdman M."/>
            <person name="Sivonen K."/>
            <person name="Coursin T."/>
            <person name="Laurent T."/>
            <person name="Goodwin L."/>
            <person name="Nolan M."/>
            <person name="Davenport K.W."/>
            <person name="Han C.S."/>
            <person name="Rubin E.M."/>
            <person name="Eisen J.A."/>
            <person name="Woyke T."/>
            <person name="Gugger M."/>
            <person name="Kerfeld C.A."/>
        </authorList>
    </citation>
    <scope>NUCLEOTIDE SEQUENCE [LARGE SCALE GENOMIC DNA]</scope>
    <source>
        <strain evidence="2">ATCC 27899 / PCC 7122</strain>
    </source>
</reference>
<dbReference type="Proteomes" id="UP000010474">
    <property type="component" value="Chromosome"/>
</dbReference>